<evidence type="ECO:0008006" key="4">
    <source>
        <dbReference type="Google" id="ProtNLM"/>
    </source>
</evidence>
<evidence type="ECO:0000256" key="1">
    <source>
        <dbReference type="ARBA" id="ARBA00004123"/>
    </source>
</evidence>
<reference evidence="2 3" key="1">
    <citation type="journal article" date="2019" name="Sci. Rep.">
        <title>Orb-weaving spider Araneus ventricosus genome elucidates the spidroin gene catalogue.</title>
        <authorList>
            <person name="Kono N."/>
            <person name="Nakamura H."/>
            <person name="Ohtoshi R."/>
            <person name="Moran D.A.P."/>
            <person name="Shinohara A."/>
            <person name="Yoshida Y."/>
            <person name="Fujiwara M."/>
            <person name="Mori M."/>
            <person name="Tomita M."/>
            <person name="Arakawa K."/>
        </authorList>
    </citation>
    <scope>NUCLEOTIDE SEQUENCE [LARGE SCALE GENOMIC DNA]</scope>
</reference>
<comment type="subcellular location">
    <subcellularLocation>
        <location evidence="1">Nucleus</location>
    </subcellularLocation>
</comment>
<dbReference type="SUPFAM" id="SSF46689">
    <property type="entry name" value="Homeodomain-like"/>
    <property type="match status" value="1"/>
</dbReference>
<dbReference type="EMBL" id="BGPR01002185">
    <property type="protein sequence ID" value="GBM69227.1"/>
    <property type="molecule type" value="Genomic_DNA"/>
</dbReference>
<dbReference type="AlphaFoldDB" id="A0A4Y2HUR9"/>
<dbReference type="InterPro" id="IPR036388">
    <property type="entry name" value="WH-like_DNA-bd_sf"/>
</dbReference>
<protein>
    <recommendedName>
        <fullName evidence="4">Transposable element Tcb1 transposase</fullName>
    </recommendedName>
</protein>
<dbReference type="OrthoDB" id="4843387at2759"/>
<proteinExistence type="predicted"/>
<sequence>MAPRRETSIDARKFILRLFKKGKSHREIAKIVGRSHACVQKIIGKFKSDGLIENKSGRRKKCSRSDVAKSDGRRIVWRKPKTSLDPKNLRPTIKHGGGLVMVWGSMASTRVRNLVFIDGIMNHMVYLDILHNSLKESAKNLGLDGNFIVKPDKDPKHMACNVKMWCLFHCKQQLHTPPPPTTIS</sequence>
<dbReference type="InterPro" id="IPR036397">
    <property type="entry name" value="RNaseH_sf"/>
</dbReference>
<dbReference type="Gene3D" id="1.10.10.10">
    <property type="entry name" value="Winged helix-like DNA-binding domain superfamily/Winged helix DNA-binding domain"/>
    <property type="match status" value="1"/>
</dbReference>
<organism evidence="2 3">
    <name type="scientific">Araneus ventricosus</name>
    <name type="common">Orbweaver spider</name>
    <name type="synonym">Epeira ventricosa</name>
    <dbReference type="NCBI Taxonomy" id="182803"/>
    <lineage>
        <taxon>Eukaryota</taxon>
        <taxon>Metazoa</taxon>
        <taxon>Ecdysozoa</taxon>
        <taxon>Arthropoda</taxon>
        <taxon>Chelicerata</taxon>
        <taxon>Arachnida</taxon>
        <taxon>Araneae</taxon>
        <taxon>Araneomorphae</taxon>
        <taxon>Entelegynae</taxon>
        <taxon>Araneoidea</taxon>
        <taxon>Araneidae</taxon>
        <taxon>Araneus</taxon>
    </lineage>
</organism>
<gene>
    <name evidence="2" type="ORF">AVEN_210448_1</name>
</gene>
<dbReference type="Proteomes" id="UP000499080">
    <property type="component" value="Unassembled WGS sequence"/>
</dbReference>
<evidence type="ECO:0000313" key="2">
    <source>
        <dbReference type="EMBL" id="GBM69227.1"/>
    </source>
</evidence>
<name>A0A4Y2HUR9_ARAVE</name>
<dbReference type="InterPro" id="IPR009057">
    <property type="entry name" value="Homeodomain-like_sf"/>
</dbReference>
<dbReference type="GO" id="GO:0003676">
    <property type="term" value="F:nucleic acid binding"/>
    <property type="evidence" value="ECO:0007669"/>
    <property type="project" value="InterPro"/>
</dbReference>
<keyword evidence="3" id="KW-1185">Reference proteome</keyword>
<dbReference type="Gene3D" id="3.30.420.10">
    <property type="entry name" value="Ribonuclease H-like superfamily/Ribonuclease H"/>
    <property type="match status" value="1"/>
</dbReference>
<comment type="caution">
    <text evidence="2">The sequence shown here is derived from an EMBL/GenBank/DDBJ whole genome shotgun (WGS) entry which is preliminary data.</text>
</comment>
<evidence type="ECO:0000313" key="3">
    <source>
        <dbReference type="Proteomes" id="UP000499080"/>
    </source>
</evidence>
<dbReference type="GO" id="GO:0005634">
    <property type="term" value="C:nucleus"/>
    <property type="evidence" value="ECO:0007669"/>
    <property type="project" value="UniProtKB-SubCell"/>
</dbReference>
<accession>A0A4Y2HUR9</accession>